<evidence type="ECO:0000256" key="1">
    <source>
        <dbReference type="SAM" id="MobiDB-lite"/>
    </source>
</evidence>
<name>A0ABR4BUE1_9HELO</name>
<evidence type="ECO:0000313" key="2">
    <source>
        <dbReference type="EMBL" id="KAL2061233.1"/>
    </source>
</evidence>
<comment type="caution">
    <text evidence="2">The sequence shown here is derived from an EMBL/GenBank/DDBJ whole genome shotgun (WGS) entry which is preliminary data.</text>
</comment>
<dbReference type="Proteomes" id="UP001595075">
    <property type="component" value="Unassembled WGS sequence"/>
</dbReference>
<reference evidence="2 3" key="1">
    <citation type="journal article" date="2024" name="Commun. Biol.">
        <title>Comparative genomic analysis of thermophilic fungi reveals convergent evolutionary adaptations and gene losses.</title>
        <authorList>
            <person name="Steindorff A.S."/>
            <person name="Aguilar-Pontes M.V."/>
            <person name="Robinson A.J."/>
            <person name="Andreopoulos B."/>
            <person name="LaButti K."/>
            <person name="Kuo A."/>
            <person name="Mondo S."/>
            <person name="Riley R."/>
            <person name="Otillar R."/>
            <person name="Haridas S."/>
            <person name="Lipzen A."/>
            <person name="Grimwood J."/>
            <person name="Schmutz J."/>
            <person name="Clum A."/>
            <person name="Reid I.D."/>
            <person name="Moisan M.C."/>
            <person name="Butler G."/>
            <person name="Nguyen T.T.M."/>
            <person name="Dewar K."/>
            <person name="Conant G."/>
            <person name="Drula E."/>
            <person name="Henrissat B."/>
            <person name="Hansel C."/>
            <person name="Singer S."/>
            <person name="Hutchinson M.I."/>
            <person name="de Vries R.P."/>
            <person name="Natvig D.O."/>
            <person name="Powell A.J."/>
            <person name="Tsang A."/>
            <person name="Grigoriev I.V."/>
        </authorList>
    </citation>
    <scope>NUCLEOTIDE SEQUENCE [LARGE SCALE GENOMIC DNA]</scope>
    <source>
        <strain evidence="2 3">CBS 494.80</strain>
    </source>
</reference>
<sequence>MKTHQTQPLRRAHREVKSDQSKLYRAFLSIQATGALSKTNPRRNSCRAMVHPFLHRHRTSSKITEEYFIQSPLLLSERLALPPREYQSATLQFALKSTADVDPLTSMLRLIRAKLLESCRHWSQYHRARFPSQSSSLLGYTDLSPPSAYTKALDSPTFEFLTYISISTLFSIPELVKLSSVKNLGILEIIQIIRDKHQSSITDRLIRAWYHSEFGTSASTGTTPSRRTSPYNHQSNQKSVIMALLKRTLELIGDEDQFIDLKPKDKQMHGAGTDHKITKPAAEVKVPAFEATPTCPSNPTSYYHYSNFDGLLGTPSVGYFNRDDEDPYSVASAGHRRVPPPDGFVVPAGANCRGGPAIGSSVRHAENQRANPAGHNPHPFGDPRVAPRDRRVAPPIGPTPAGDRPVPSAGSRAPPVGGRSGLYTAFNIPRGGGLLRPPTRRNTPPFGDRRGAPLCDGYSTSTVEAIKYARNFCLTIFSRLQARLIQTTAEAEPAKKSSDTVPVVKNAPKLAPAPKASIIRFIHGLICPR</sequence>
<keyword evidence="3" id="KW-1185">Reference proteome</keyword>
<feature type="compositionally biased region" description="Low complexity" evidence="1">
    <location>
        <begin position="435"/>
        <end position="445"/>
    </location>
</feature>
<protein>
    <submittedName>
        <fullName evidence="2">Uncharacterized protein</fullName>
    </submittedName>
</protein>
<evidence type="ECO:0000313" key="3">
    <source>
        <dbReference type="Proteomes" id="UP001595075"/>
    </source>
</evidence>
<gene>
    <name evidence="2" type="ORF">VTL71DRAFT_7506</name>
</gene>
<dbReference type="EMBL" id="JAZHXI010000019">
    <property type="protein sequence ID" value="KAL2061233.1"/>
    <property type="molecule type" value="Genomic_DNA"/>
</dbReference>
<proteinExistence type="predicted"/>
<feature type="region of interest" description="Disordered" evidence="1">
    <location>
        <begin position="368"/>
        <end position="448"/>
    </location>
</feature>
<organism evidence="2 3">
    <name type="scientific">Oculimacula yallundae</name>
    <dbReference type="NCBI Taxonomy" id="86028"/>
    <lineage>
        <taxon>Eukaryota</taxon>
        <taxon>Fungi</taxon>
        <taxon>Dikarya</taxon>
        <taxon>Ascomycota</taxon>
        <taxon>Pezizomycotina</taxon>
        <taxon>Leotiomycetes</taxon>
        <taxon>Helotiales</taxon>
        <taxon>Ploettnerulaceae</taxon>
        <taxon>Oculimacula</taxon>
    </lineage>
</organism>
<accession>A0ABR4BUE1</accession>